<dbReference type="InterPro" id="IPR003356">
    <property type="entry name" value="DNA_methylase_A-5"/>
</dbReference>
<proteinExistence type="predicted"/>
<dbReference type="PANTHER" id="PTHR42998:SF1">
    <property type="entry name" value="TYPE I RESTRICTION ENZYME HINDI METHYLASE SUBUNIT"/>
    <property type="match status" value="1"/>
</dbReference>
<dbReference type="PANTHER" id="PTHR42998">
    <property type="entry name" value="TYPE I RESTRICTION ENZYME HINDVIIP M PROTEIN-RELATED"/>
    <property type="match status" value="1"/>
</dbReference>
<evidence type="ECO:0000259" key="1">
    <source>
        <dbReference type="Pfam" id="PF02384"/>
    </source>
</evidence>
<protein>
    <submittedName>
        <fullName evidence="3">Site-specific DNA-methyltransferase (Adenine-specific), subunit M</fullName>
    </submittedName>
</protein>
<dbReference type="Pfam" id="PF02384">
    <property type="entry name" value="N6_Mtase"/>
    <property type="match status" value="1"/>
</dbReference>
<dbReference type="Gene3D" id="3.90.1570.30">
    <property type="match status" value="1"/>
</dbReference>
<dbReference type="GO" id="GO:0003677">
    <property type="term" value="F:DNA binding"/>
    <property type="evidence" value="ECO:0007669"/>
    <property type="project" value="InterPro"/>
</dbReference>
<dbReference type="PATRIC" id="fig|1719120.3.peg.1066"/>
<organism evidence="3 4">
    <name type="scientific">Candidatus Methanoperedens nitratireducens</name>
    <dbReference type="NCBI Taxonomy" id="1392998"/>
    <lineage>
        <taxon>Archaea</taxon>
        <taxon>Methanobacteriati</taxon>
        <taxon>Methanobacteriota</taxon>
        <taxon>Stenosarchaea group</taxon>
        <taxon>Methanomicrobia</taxon>
        <taxon>Methanosarcinales</taxon>
        <taxon>ANME-2 cluster</taxon>
        <taxon>Candidatus Methanoperedentaceae</taxon>
        <taxon>Candidatus Methanoperedens</taxon>
    </lineage>
</organism>
<dbReference type="InterPro" id="IPR029464">
    <property type="entry name" value="HSDR_N"/>
</dbReference>
<gene>
    <name evidence="3" type="primary">hsdM</name>
    <name evidence="3" type="ORF">MPEBLZ_00988</name>
</gene>
<dbReference type="AlphaFoldDB" id="A0A0P8CM52"/>
<dbReference type="Proteomes" id="UP000050360">
    <property type="component" value="Unassembled WGS sequence"/>
</dbReference>
<dbReference type="EMBL" id="LKCM01000089">
    <property type="protein sequence ID" value="KPQ44444.1"/>
    <property type="molecule type" value="Genomic_DNA"/>
</dbReference>
<dbReference type="GO" id="GO:0032259">
    <property type="term" value="P:methylation"/>
    <property type="evidence" value="ECO:0007669"/>
    <property type="project" value="UniProtKB-KW"/>
</dbReference>
<reference evidence="3 4" key="1">
    <citation type="submission" date="2015-09" db="EMBL/GenBank/DDBJ databases">
        <title>A metagenomics-based metabolic model of nitrate-dependent anaerobic oxidation of methane by Methanoperedens-like archaea.</title>
        <authorList>
            <person name="Arshad A."/>
            <person name="Speth D.R."/>
            <person name="De Graaf R.M."/>
            <person name="Op Den Camp H.J."/>
            <person name="Jetten M.S."/>
            <person name="Welte C.U."/>
        </authorList>
    </citation>
    <scope>NUCLEOTIDE SEQUENCE [LARGE SCALE GENOMIC DNA]</scope>
</reference>
<dbReference type="InterPro" id="IPR029063">
    <property type="entry name" value="SAM-dependent_MTases_sf"/>
</dbReference>
<dbReference type="Gene3D" id="3.40.50.150">
    <property type="entry name" value="Vaccinia Virus protein VP39"/>
    <property type="match status" value="1"/>
</dbReference>
<evidence type="ECO:0000259" key="2">
    <source>
        <dbReference type="Pfam" id="PF13588"/>
    </source>
</evidence>
<dbReference type="PRINTS" id="PR00507">
    <property type="entry name" value="N12N6MTFRASE"/>
</dbReference>
<evidence type="ECO:0000313" key="4">
    <source>
        <dbReference type="Proteomes" id="UP000050360"/>
    </source>
</evidence>
<dbReference type="Pfam" id="PF13588">
    <property type="entry name" value="HSDR_N_2"/>
    <property type="match status" value="1"/>
</dbReference>
<name>A0A0P8CM52_9EURY</name>
<feature type="domain" description="DNA methylase adenine-specific" evidence="1">
    <location>
        <begin position="298"/>
        <end position="564"/>
    </location>
</feature>
<evidence type="ECO:0000313" key="3">
    <source>
        <dbReference type="EMBL" id="KPQ44444.1"/>
    </source>
</evidence>
<dbReference type="InterPro" id="IPR052916">
    <property type="entry name" value="Type-I_RE_MTase_Subunit"/>
</dbReference>
<feature type="domain" description="Type I restriction enzyme R protein N-terminal" evidence="2">
    <location>
        <begin position="36"/>
        <end position="150"/>
    </location>
</feature>
<dbReference type="GO" id="GO:0008170">
    <property type="term" value="F:N-methyltransferase activity"/>
    <property type="evidence" value="ECO:0007669"/>
    <property type="project" value="InterPro"/>
</dbReference>
<keyword evidence="3" id="KW-0489">Methyltransferase</keyword>
<dbReference type="SUPFAM" id="SSF53335">
    <property type="entry name" value="S-adenosyl-L-methionine-dependent methyltransferases"/>
    <property type="match status" value="1"/>
</dbReference>
<keyword evidence="3" id="KW-0808">Transferase</keyword>
<accession>A0A0P8CM52</accession>
<sequence length="639" mass="73821">MVEKITKNHEVVTTEQEKKEGYIKDFISGDWVKDKPEEQVRQIYLKKLVEEYGYDAKNIKTEVSIKSGQTETKKPADIVIFDGKGFDPGTHAYIIVEVKRKDRKDGKEQLVSYVNSTTAEFAVWFNGREIAYYQRFREPRHEFIDIPDIPKQGESIEDVGKYYKKQLTAASELKSTFETIHNYIYANEGLLKDKVFNEMLKIIFIKLVDEKLPSPKCEFRITKNEMEQLEMGKGKEIINRIENLFIEVKKRYSDVFGNAEKLNLKHVTIGFVVSQLQKYSLTATPADVKGTAFQTFVYAHQRGDRGEFFTPKPILDLAVEFLNPKDFEDLIDPACGSGGFLVSTMNFIRENMRQTRPDLDEKDIAMAIKDYARPHIRGIDFNPDLARVTKMYMILNDDGHTGVFSENSLIDWNSLNETSLRAQAGIIRRESFDILMTNPPFGTKGKITSKKILEQFELGYKWEKKEGEFKKETKLQNGQVPDILFIERCLEFLKPYGRMAIVLPDGDLTNTSLDYVRNFIDKYSRIVAVVSLPPETFIHSGAGVKASVIFLQKLPETELKDLKEKNYTIFTAVIEKIGYDIRGRTVFKKDENGNIIKKEVDILNHDETKQKQNLPVIDTDIPDIIERFNKFKNEEKLNW</sequence>
<comment type="caution">
    <text evidence="3">The sequence shown here is derived from an EMBL/GenBank/DDBJ whole genome shotgun (WGS) entry which is preliminary data.</text>
</comment>